<sequence length="71" mass="7803">MKIKCPKCKENAEVAMDYSVVKCGSCDLDMSYGEYVKFVAHNQPRYSDILGDYASGGSTEGHTAGSLDEWD</sequence>
<evidence type="ECO:0008006" key="2">
    <source>
        <dbReference type="Google" id="ProtNLM"/>
    </source>
</evidence>
<dbReference type="AlphaFoldDB" id="A0A075G976"/>
<proteinExistence type="predicted"/>
<dbReference type="EMBL" id="KF900585">
    <property type="protein sequence ID" value="AIF00224.1"/>
    <property type="molecule type" value="Genomic_DNA"/>
</dbReference>
<name>A0A075G976_9ARCH</name>
<accession>A0A075G976</accession>
<evidence type="ECO:0000313" key="1">
    <source>
        <dbReference type="EMBL" id="AIF00224.1"/>
    </source>
</evidence>
<organism evidence="1">
    <name type="scientific">uncultured marine thaumarchaeote KM3_12_F11</name>
    <dbReference type="NCBI Taxonomy" id="1455999"/>
    <lineage>
        <taxon>Archaea</taxon>
        <taxon>Nitrososphaerota</taxon>
        <taxon>environmental samples</taxon>
    </lineage>
</organism>
<reference evidence="1" key="1">
    <citation type="journal article" date="2014" name="Genome Biol. Evol.">
        <title>Pangenome evidence for extensive interdomain horizontal transfer affecting lineage core and shell genes in uncultured planktonic thaumarchaeota and euryarchaeota.</title>
        <authorList>
            <person name="Deschamps P."/>
            <person name="Zivanovic Y."/>
            <person name="Moreira D."/>
            <person name="Rodriguez-Valera F."/>
            <person name="Lopez-Garcia P."/>
        </authorList>
    </citation>
    <scope>NUCLEOTIDE SEQUENCE</scope>
</reference>
<protein>
    <recommendedName>
        <fullName evidence="2">Zinc-domain-containing protein</fullName>
    </recommendedName>
</protein>